<evidence type="ECO:0008006" key="4">
    <source>
        <dbReference type="Google" id="ProtNLM"/>
    </source>
</evidence>
<name>A0A1E5CP48_9VIBR</name>
<dbReference type="CDD" id="cd17242">
    <property type="entry name" value="MobM_relaxase"/>
    <property type="match status" value="1"/>
</dbReference>
<dbReference type="RefSeq" id="WP_017052728.1">
    <property type="nucleotide sequence ID" value="NZ_AJYW02000285.1"/>
</dbReference>
<proteinExistence type="predicted"/>
<evidence type="ECO:0000313" key="2">
    <source>
        <dbReference type="EMBL" id="OEE71667.1"/>
    </source>
</evidence>
<evidence type="ECO:0000313" key="3">
    <source>
        <dbReference type="Proteomes" id="UP000094165"/>
    </source>
</evidence>
<keyword evidence="3" id="KW-1185">Reference proteome</keyword>
<evidence type="ECO:0000256" key="1">
    <source>
        <dbReference type="SAM" id="Coils"/>
    </source>
</evidence>
<gene>
    <name evidence="2" type="ORF">A130_07740</name>
</gene>
<reference evidence="2 3" key="1">
    <citation type="journal article" date="2012" name="Science">
        <title>Ecological populations of bacteria act as socially cohesive units of antibiotic production and resistance.</title>
        <authorList>
            <person name="Cordero O.X."/>
            <person name="Wildschutte H."/>
            <person name="Kirkup B."/>
            <person name="Proehl S."/>
            <person name="Ngo L."/>
            <person name="Hussain F."/>
            <person name="Le Roux F."/>
            <person name="Mincer T."/>
            <person name="Polz M.F."/>
        </authorList>
    </citation>
    <scope>NUCLEOTIDE SEQUENCE [LARGE SCALE GENOMIC DNA]</scope>
    <source>
        <strain evidence="2 3">FF-238</strain>
    </source>
</reference>
<keyword evidence="1" id="KW-0175">Coiled coil</keyword>
<protein>
    <recommendedName>
        <fullName evidence="4">Plasmid recombination enzyme</fullName>
    </recommendedName>
</protein>
<feature type="coiled-coil region" evidence="1">
    <location>
        <begin position="259"/>
        <end position="373"/>
    </location>
</feature>
<accession>A0A1E5CP48</accession>
<comment type="caution">
    <text evidence="2">The sequence shown here is derived from an EMBL/GenBank/DDBJ whole genome shotgun (WGS) entry which is preliminary data.</text>
</comment>
<dbReference type="Gene3D" id="3.30.930.30">
    <property type="match status" value="1"/>
</dbReference>
<organism evidence="2 3">
    <name type="scientific">Vibrio genomosp. F6 str. FF-238</name>
    <dbReference type="NCBI Taxonomy" id="1191298"/>
    <lineage>
        <taxon>Bacteria</taxon>
        <taxon>Pseudomonadati</taxon>
        <taxon>Pseudomonadota</taxon>
        <taxon>Gammaproteobacteria</taxon>
        <taxon>Vibrionales</taxon>
        <taxon>Vibrionaceae</taxon>
        <taxon>Vibrio</taxon>
    </lineage>
</organism>
<dbReference type="Proteomes" id="UP000094165">
    <property type="component" value="Unassembled WGS sequence"/>
</dbReference>
<dbReference type="AlphaFoldDB" id="A0A1E5CP48"/>
<sequence>MYQFYHFDTYPINTTKSSKAFGQVSKEFMRHPSAVPHIENPQPPILRFGVDAYRAEQIIQARIKKAKDARGRKIRKDAQVCISSVVSFPRELEQQFPEFYEDWVQRNINYFRRQYGENLLSVIEHQDETHPHLHVIVGMPDTIEPGKAALKNIHSPYMKRDSLEGSKTMKNTAYNEACRKMQDDYYRRVSVHHGLLRTGPKRKRLTRKEYVTAKREAFLLAQSLRENESLKFNLTKQTKKFEIKQKKLLTLESSVKKNAKQVIKQKEDLRKRENSINEKENKIENQEKYLLAFLDKNLEPNKTKRFYSNTVKNLKNKLNEYFNLFNEYRDKYNKLTVNHINLEQSHTKRKIENERLKNENQKLKAALQIYKNSASIVINDMGYTI</sequence>
<dbReference type="EMBL" id="AJYW02000285">
    <property type="protein sequence ID" value="OEE71667.1"/>
    <property type="molecule type" value="Genomic_DNA"/>
</dbReference>